<evidence type="ECO:0000313" key="1">
    <source>
        <dbReference type="EMBL" id="VFK52903.1"/>
    </source>
</evidence>
<sequence length="70" mass="8463">MPYQNIDATHKINSKRWRDIKDEVYHKFTLIPPFYPHYIGMNRASKLYYEGDYPHYPIPFPGLTRSGFLR</sequence>
<evidence type="ECO:0000313" key="2">
    <source>
        <dbReference type="EMBL" id="VFK63052.1"/>
    </source>
</evidence>
<dbReference type="AlphaFoldDB" id="A0A451AAI9"/>
<dbReference type="EMBL" id="CAADFW010000085">
    <property type="protein sequence ID" value="VFK63052.1"/>
    <property type="molecule type" value="Genomic_DNA"/>
</dbReference>
<protein>
    <submittedName>
        <fullName evidence="2">Uncharacterized protein</fullName>
    </submittedName>
</protein>
<name>A0A451AAI9_9GAMM</name>
<gene>
    <name evidence="1" type="ORF">BECKTC1821D_GA0114238_12242</name>
    <name evidence="2" type="ORF">BECKTC1821F_GA0114240_10852</name>
</gene>
<proteinExistence type="predicted"/>
<accession>A0A451AAI9</accession>
<organism evidence="2">
    <name type="scientific">Candidatus Kentrum sp. TC</name>
    <dbReference type="NCBI Taxonomy" id="2126339"/>
    <lineage>
        <taxon>Bacteria</taxon>
        <taxon>Pseudomonadati</taxon>
        <taxon>Pseudomonadota</taxon>
        <taxon>Gammaproteobacteria</taxon>
        <taxon>Candidatus Kentrum</taxon>
    </lineage>
</organism>
<reference evidence="2" key="1">
    <citation type="submission" date="2019-02" db="EMBL/GenBank/DDBJ databases">
        <authorList>
            <person name="Gruber-Vodicka R. H."/>
            <person name="Seah K. B. B."/>
        </authorList>
    </citation>
    <scope>NUCLEOTIDE SEQUENCE</scope>
    <source>
        <strain evidence="1">BECK_BZ123</strain>
        <strain evidence="2">BECK_BZ126</strain>
    </source>
</reference>
<dbReference type="EMBL" id="CAADFS010000224">
    <property type="protein sequence ID" value="VFK52903.1"/>
    <property type="molecule type" value="Genomic_DNA"/>
</dbReference>